<keyword evidence="3" id="KW-1185">Reference proteome</keyword>
<reference evidence="2" key="1">
    <citation type="submission" date="2020-05" db="EMBL/GenBank/DDBJ databases">
        <title>WGS assembly of Panicum virgatum.</title>
        <authorList>
            <person name="Lovell J.T."/>
            <person name="Jenkins J."/>
            <person name="Shu S."/>
            <person name="Juenger T.E."/>
            <person name="Schmutz J."/>
        </authorList>
    </citation>
    <scope>NUCLEOTIDE SEQUENCE</scope>
    <source>
        <strain evidence="2">AP13</strain>
    </source>
</reference>
<keyword evidence="1" id="KW-0472">Membrane</keyword>
<organism evidence="2 3">
    <name type="scientific">Panicum virgatum</name>
    <name type="common">Blackwell switchgrass</name>
    <dbReference type="NCBI Taxonomy" id="38727"/>
    <lineage>
        <taxon>Eukaryota</taxon>
        <taxon>Viridiplantae</taxon>
        <taxon>Streptophyta</taxon>
        <taxon>Embryophyta</taxon>
        <taxon>Tracheophyta</taxon>
        <taxon>Spermatophyta</taxon>
        <taxon>Magnoliopsida</taxon>
        <taxon>Liliopsida</taxon>
        <taxon>Poales</taxon>
        <taxon>Poaceae</taxon>
        <taxon>PACMAD clade</taxon>
        <taxon>Panicoideae</taxon>
        <taxon>Panicodae</taxon>
        <taxon>Paniceae</taxon>
        <taxon>Panicinae</taxon>
        <taxon>Panicum</taxon>
        <taxon>Panicum sect. Hiantes</taxon>
    </lineage>
</organism>
<accession>A0A8T0TMY9</accession>
<dbReference type="EMBL" id="CM029043">
    <property type="protein sequence ID" value="KAG2610166.1"/>
    <property type="molecule type" value="Genomic_DNA"/>
</dbReference>
<sequence length="116" mass="11217">MARCIALVIVAAFWAAFGGLDSHEAFLASRTRSQAPAGHGAAATAAAAGAFLLAIVATFTLASALLLAHVRALGAHPHAAGPGGAEHGFATGRLAAATLAAAAAVLSLGAVLRLVA</sequence>
<feature type="transmembrane region" description="Helical" evidence="1">
    <location>
        <begin position="43"/>
        <end position="68"/>
    </location>
</feature>
<keyword evidence="1" id="KW-0812">Transmembrane</keyword>
<evidence type="ECO:0000256" key="1">
    <source>
        <dbReference type="SAM" id="Phobius"/>
    </source>
</evidence>
<dbReference type="Proteomes" id="UP000823388">
    <property type="component" value="Chromosome 4K"/>
</dbReference>
<name>A0A8T0TMY9_PANVG</name>
<evidence type="ECO:0000313" key="2">
    <source>
        <dbReference type="EMBL" id="KAG2610166.1"/>
    </source>
</evidence>
<gene>
    <name evidence="2" type="ORF">PVAP13_4KG174600</name>
</gene>
<keyword evidence="1" id="KW-1133">Transmembrane helix</keyword>
<feature type="transmembrane region" description="Helical" evidence="1">
    <location>
        <begin position="94"/>
        <end position="115"/>
    </location>
</feature>
<evidence type="ECO:0000313" key="3">
    <source>
        <dbReference type="Proteomes" id="UP000823388"/>
    </source>
</evidence>
<dbReference type="AlphaFoldDB" id="A0A8T0TMY9"/>
<protein>
    <submittedName>
        <fullName evidence="2">Uncharacterized protein</fullName>
    </submittedName>
</protein>
<proteinExistence type="predicted"/>
<comment type="caution">
    <text evidence="2">The sequence shown here is derived from an EMBL/GenBank/DDBJ whole genome shotgun (WGS) entry which is preliminary data.</text>
</comment>